<evidence type="ECO:0000313" key="3">
    <source>
        <dbReference type="Proteomes" id="UP001151760"/>
    </source>
</evidence>
<reference evidence="2" key="2">
    <citation type="submission" date="2022-01" db="EMBL/GenBank/DDBJ databases">
        <authorList>
            <person name="Yamashiro T."/>
            <person name="Shiraishi A."/>
            <person name="Satake H."/>
            <person name="Nakayama K."/>
        </authorList>
    </citation>
    <scope>NUCLEOTIDE SEQUENCE</scope>
</reference>
<dbReference type="PANTHER" id="PTHR33067:SF35">
    <property type="entry name" value="ASPARTIC PEPTIDASE DDI1-TYPE DOMAIN-CONTAINING PROTEIN"/>
    <property type="match status" value="1"/>
</dbReference>
<organism evidence="2 3">
    <name type="scientific">Tanacetum coccineum</name>
    <dbReference type="NCBI Taxonomy" id="301880"/>
    <lineage>
        <taxon>Eukaryota</taxon>
        <taxon>Viridiplantae</taxon>
        <taxon>Streptophyta</taxon>
        <taxon>Embryophyta</taxon>
        <taxon>Tracheophyta</taxon>
        <taxon>Spermatophyta</taxon>
        <taxon>Magnoliopsida</taxon>
        <taxon>eudicotyledons</taxon>
        <taxon>Gunneridae</taxon>
        <taxon>Pentapetalae</taxon>
        <taxon>asterids</taxon>
        <taxon>campanulids</taxon>
        <taxon>Asterales</taxon>
        <taxon>Asteraceae</taxon>
        <taxon>Asteroideae</taxon>
        <taxon>Anthemideae</taxon>
        <taxon>Anthemidinae</taxon>
        <taxon>Tanacetum</taxon>
    </lineage>
</organism>
<evidence type="ECO:0000313" key="2">
    <source>
        <dbReference type="EMBL" id="GJS83033.1"/>
    </source>
</evidence>
<dbReference type="InterPro" id="IPR021109">
    <property type="entry name" value="Peptidase_aspartic_dom_sf"/>
</dbReference>
<comment type="caution">
    <text evidence="2">The sequence shown here is derived from an EMBL/GenBank/DDBJ whole genome shotgun (WGS) entry which is preliminary data.</text>
</comment>
<dbReference type="PANTHER" id="PTHR33067">
    <property type="entry name" value="RNA-DIRECTED DNA POLYMERASE-RELATED"/>
    <property type="match status" value="1"/>
</dbReference>
<keyword evidence="3" id="KW-1185">Reference proteome</keyword>
<proteinExistence type="predicted"/>
<dbReference type="Proteomes" id="UP001151760">
    <property type="component" value="Unassembled WGS sequence"/>
</dbReference>
<sequence>MKPVNMTMEIADRTKSIPKGIVENLLVKIDRFIFPVDFVILDMVKDFIMPIILGIPLLATTHFEIHVFRKLISLEVGNEKVVFKIEDNFNETLTHIESNKDFREEFGNENEENLIDMEPNLDHTKKENSYDKKGVSEDLEDESSELVLDIADECLNDE</sequence>
<dbReference type="Gene3D" id="2.40.70.10">
    <property type="entry name" value="Acid Proteases"/>
    <property type="match status" value="1"/>
</dbReference>
<feature type="compositionally biased region" description="Basic and acidic residues" evidence="1">
    <location>
        <begin position="120"/>
        <end position="136"/>
    </location>
</feature>
<protein>
    <submittedName>
        <fullName evidence="2">Zinc knuckle CX2CX4HX4C containing protein</fullName>
    </submittedName>
</protein>
<accession>A0ABQ4Z2C9</accession>
<reference evidence="2" key="1">
    <citation type="journal article" date="2022" name="Int. J. Mol. Sci.">
        <title>Draft Genome of Tanacetum Coccineum: Genomic Comparison of Closely Related Tanacetum-Family Plants.</title>
        <authorList>
            <person name="Yamashiro T."/>
            <person name="Shiraishi A."/>
            <person name="Nakayama K."/>
            <person name="Satake H."/>
        </authorList>
    </citation>
    <scope>NUCLEOTIDE SEQUENCE</scope>
</reference>
<dbReference type="EMBL" id="BQNB010010871">
    <property type="protein sequence ID" value="GJS83033.1"/>
    <property type="molecule type" value="Genomic_DNA"/>
</dbReference>
<evidence type="ECO:0000256" key="1">
    <source>
        <dbReference type="SAM" id="MobiDB-lite"/>
    </source>
</evidence>
<name>A0ABQ4Z2C9_9ASTR</name>
<gene>
    <name evidence="2" type="ORF">Tco_0749574</name>
</gene>
<feature type="region of interest" description="Disordered" evidence="1">
    <location>
        <begin position="113"/>
        <end position="142"/>
    </location>
</feature>